<name>A0A5K1BZT5_9MAGN</name>
<protein>
    <submittedName>
        <fullName evidence="2">Uncharacterized protein</fullName>
    </submittedName>
</protein>
<dbReference type="Gramene" id="NC3G0228360.1">
    <property type="protein sequence ID" value="NC3G0228360.1:cds"/>
    <property type="gene ID" value="NC3G0228360"/>
</dbReference>
<gene>
    <name evidence="2" type="ORF">NYM_LOCUS16141</name>
</gene>
<feature type="region of interest" description="Disordered" evidence="1">
    <location>
        <begin position="20"/>
        <end position="60"/>
    </location>
</feature>
<evidence type="ECO:0000313" key="2">
    <source>
        <dbReference type="EMBL" id="VVW20602.1"/>
    </source>
</evidence>
<dbReference type="AlphaFoldDB" id="A0A5K1BZT5"/>
<accession>A0A5K1BZT5</accession>
<proteinExistence type="predicted"/>
<dbReference type="EMBL" id="LR721781">
    <property type="protein sequence ID" value="VVW20602.1"/>
    <property type="molecule type" value="Genomic_DNA"/>
</dbReference>
<sequence length="101" mass="10573">MADGLQSGWATLRSAASPLTWGHDMDVPEMMLKSTRRSSEASPVGPTDPDQPARMFTPGAMRSGFRIPGVMLLGPLEENAATTGDGSIPTFVPAMTIVAIG</sequence>
<organism evidence="2">
    <name type="scientific">Nymphaea colorata</name>
    <name type="common">pocket water lily</name>
    <dbReference type="NCBI Taxonomy" id="210225"/>
    <lineage>
        <taxon>Eukaryota</taxon>
        <taxon>Viridiplantae</taxon>
        <taxon>Streptophyta</taxon>
        <taxon>Embryophyta</taxon>
        <taxon>Tracheophyta</taxon>
        <taxon>Spermatophyta</taxon>
        <taxon>Magnoliopsida</taxon>
        <taxon>Nymphaeales</taxon>
        <taxon>Nymphaeaceae</taxon>
        <taxon>Nymphaea</taxon>
    </lineage>
</organism>
<evidence type="ECO:0000256" key="1">
    <source>
        <dbReference type="SAM" id="MobiDB-lite"/>
    </source>
</evidence>
<reference evidence="2" key="1">
    <citation type="submission" date="2019-09" db="EMBL/GenBank/DDBJ databases">
        <authorList>
            <person name="Zhang L."/>
        </authorList>
    </citation>
    <scope>NUCLEOTIDE SEQUENCE</scope>
</reference>